<dbReference type="PANTHER" id="PTHR40086">
    <property type="entry name" value="PHOSPHOTRANSFERASE YTMP-RELATED"/>
    <property type="match status" value="1"/>
</dbReference>
<keyword evidence="3" id="KW-1185">Reference proteome</keyword>
<evidence type="ECO:0000313" key="3">
    <source>
        <dbReference type="Proteomes" id="UP000326202"/>
    </source>
</evidence>
<accession>A0A5J6MD15</accession>
<dbReference type="RefSeq" id="WP_151175730.1">
    <property type="nucleotide sequence ID" value="NZ_CP042906.1"/>
</dbReference>
<dbReference type="InterPro" id="IPR011009">
    <property type="entry name" value="Kinase-like_dom_sf"/>
</dbReference>
<dbReference type="Proteomes" id="UP000326202">
    <property type="component" value="Chromosome"/>
</dbReference>
<dbReference type="OrthoDB" id="179763at2"/>
<sequence>MAAEDFEPVSPRARAEAAAGRMACWAGAELGLQPAAATVAVPMFCAVDHDCWLVESGETRAFLKVPSPDMKPFLDPAAAHGAIAAAASIGVTPPPIAYDAASGAIALTWLGEGWRSAYMDDLKRGPRRESLVRLKKRLHDGRMFPRHRTIFSHLQELTGLGDRLGTIWPDDHRTLVDHADRIAAAFVASGYEVRPCHGDGHASNVLLGPDDAIFLVDFDFAANNDPLYDLAATLLDIEPWDDGIEEAIEIYCGNVDRKVANRIKLHMILDDMMWARLALIAAESSPRRHVEFLKYGEFRLLRCRYHLRIWPVDEMLRGL</sequence>
<protein>
    <submittedName>
        <fullName evidence="2">Aminoglycoside phosphotransferase</fullName>
    </submittedName>
</protein>
<gene>
    <name evidence="2" type="ORF">FRZ44_05400</name>
</gene>
<dbReference type="GO" id="GO:0016740">
    <property type="term" value="F:transferase activity"/>
    <property type="evidence" value="ECO:0007669"/>
    <property type="project" value="UniProtKB-KW"/>
</dbReference>
<organism evidence="2 3">
    <name type="scientific">Hypericibacter terrae</name>
    <dbReference type="NCBI Taxonomy" id="2602015"/>
    <lineage>
        <taxon>Bacteria</taxon>
        <taxon>Pseudomonadati</taxon>
        <taxon>Pseudomonadota</taxon>
        <taxon>Alphaproteobacteria</taxon>
        <taxon>Rhodospirillales</taxon>
        <taxon>Dongiaceae</taxon>
        <taxon>Hypericibacter</taxon>
    </lineage>
</organism>
<keyword evidence="2" id="KW-0808">Transferase</keyword>
<feature type="domain" description="Aminoglycoside phosphotransferase" evidence="1">
    <location>
        <begin position="50"/>
        <end position="243"/>
    </location>
</feature>
<dbReference type="AlphaFoldDB" id="A0A5J6MD15"/>
<dbReference type="InterPro" id="IPR052077">
    <property type="entry name" value="CcrZ_PhaseVar_Mediator"/>
</dbReference>
<dbReference type="Pfam" id="PF01636">
    <property type="entry name" value="APH"/>
    <property type="match status" value="1"/>
</dbReference>
<dbReference type="KEGG" id="htq:FRZ44_05400"/>
<proteinExistence type="predicted"/>
<dbReference type="PANTHER" id="PTHR40086:SF1">
    <property type="entry name" value="CELL CYCLE REGULATOR CCRZ"/>
    <property type="match status" value="1"/>
</dbReference>
<evidence type="ECO:0000259" key="1">
    <source>
        <dbReference type="Pfam" id="PF01636"/>
    </source>
</evidence>
<dbReference type="InterPro" id="IPR002575">
    <property type="entry name" value="Aminoglycoside_PTrfase"/>
</dbReference>
<dbReference type="EMBL" id="CP042906">
    <property type="protein sequence ID" value="QEX15259.1"/>
    <property type="molecule type" value="Genomic_DNA"/>
</dbReference>
<name>A0A5J6MD15_9PROT</name>
<evidence type="ECO:0000313" key="2">
    <source>
        <dbReference type="EMBL" id="QEX15259.1"/>
    </source>
</evidence>
<dbReference type="SUPFAM" id="SSF56112">
    <property type="entry name" value="Protein kinase-like (PK-like)"/>
    <property type="match status" value="1"/>
</dbReference>
<dbReference type="Gene3D" id="3.90.1200.10">
    <property type="match status" value="1"/>
</dbReference>
<reference evidence="2 3" key="1">
    <citation type="submission" date="2019-08" db="EMBL/GenBank/DDBJ databases">
        <title>Hyperibacter terrae gen. nov., sp. nov. and Hyperibacter viscosus sp. nov., two new members in the family Rhodospirillaceae isolated from the rhizosphere of Hypericum perforatum.</title>
        <authorList>
            <person name="Noviana Z."/>
        </authorList>
    </citation>
    <scope>NUCLEOTIDE SEQUENCE [LARGE SCALE GENOMIC DNA]</scope>
    <source>
        <strain evidence="2 3">R5913</strain>
    </source>
</reference>